<dbReference type="Proteomes" id="UP000198556">
    <property type="component" value="Unassembled WGS sequence"/>
</dbReference>
<keyword evidence="1" id="KW-0472">Membrane</keyword>
<protein>
    <submittedName>
        <fullName evidence="2">Uncharacterized membrane protein</fullName>
    </submittedName>
</protein>
<evidence type="ECO:0000313" key="2">
    <source>
        <dbReference type="EMBL" id="SEQ54935.1"/>
    </source>
</evidence>
<evidence type="ECO:0000256" key="1">
    <source>
        <dbReference type="SAM" id="Phobius"/>
    </source>
</evidence>
<proteinExistence type="predicted"/>
<feature type="transmembrane region" description="Helical" evidence="1">
    <location>
        <begin position="213"/>
        <end position="239"/>
    </location>
</feature>
<dbReference type="InterPro" id="IPR009793">
    <property type="entry name" value="DUF1361"/>
</dbReference>
<feature type="transmembrane region" description="Helical" evidence="1">
    <location>
        <begin position="30"/>
        <end position="49"/>
    </location>
</feature>
<gene>
    <name evidence="2" type="ORF">SAMN05421767_10183</name>
</gene>
<organism evidence="2 3">
    <name type="scientific">Granulicatella balaenopterae</name>
    <dbReference type="NCBI Taxonomy" id="137733"/>
    <lineage>
        <taxon>Bacteria</taxon>
        <taxon>Bacillati</taxon>
        <taxon>Bacillota</taxon>
        <taxon>Bacilli</taxon>
        <taxon>Lactobacillales</taxon>
        <taxon>Carnobacteriaceae</taxon>
        <taxon>Granulicatella</taxon>
    </lineage>
</organism>
<evidence type="ECO:0000313" key="3">
    <source>
        <dbReference type="Proteomes" id="UP000198556"/>
    </source>
</evidence>
<dbReference type="AlphaFoldDB" id="A0A1H9GY27"/>
<reference evidence="2 3" key="1">
    <citation type="submission" date="2016-10" db="EMBL/GenBank/DDBJ databases">
        <authorList>
            <person name="de Groot N.N."/>
        </authorList>
    </citation>
    <scope>NUCLEOTIDE SEQUENCE [LARGE SCALE GENOMIC DNA]</scope>
    <source>
        <strain evidence="2 3">DSM 15827</strain>
    </source>
</reference>
<feature type="transmembrane region" description="Helical" evidence="1">
    <location>
        <begin position="55"/>
        <end position="73"/>
    </location>
</feature>
<keyword evidence="1" id="KW-0812">Transmembrane</keyword>
<feature type="transmembrane region" description="Helical" evidence="1">
    <location>
        <begin position="85"/>
        <end position="104"/>
    </location>
</feature>
<dbReference type="OrthoDB" id="4540541at2"/>
<dbReference type="Pfam" id="PF07099">
    <property type="entry name" value="DUF1361"/>
    <property type="match status" value="1"/>
</dbReference>
<feature type="transmembrane region" description="Helical" evidence="1">
    <location>
        <begin position="171"/>
        <end position="193"/>
    </location>
</feature>
<keyword evidence="3" id="KW-1185">Reference proteome</keyword>
<sequence>MLEISYIFLVFMYLFFLYRQGEQALCLKNFMISYLLFNVGLMIFVLDSISIMPFIFIWNLFLAIIPLICMMVFERLVKTQPNRIYLVLVGILWLLFFPNAMYVVTDLIHLQNGHFYEVFPSVNYSPVETIYFHNIDDWIILIDAIGLYILGTYAGLYSLDKMLMYIKKVPTKWLSLISLPVISLLTAIGIYIGRFLRFNSWDIFQPITLLQNFITSLDGFSIAFVALFTFYILFSYLFYKLIKKT</sequence>
<dbReference type="EMBL" id="FOGF01000001">
    <property type="protein sequence ID" value="SEQ54935.1"/>
    <property type="molecule type" value="Genomic_DNA"/>
</dbReference>
<keyword evidence="1" id="KW-1133">Transmembrane helix</keyword>
<feature type="transmembrane region" description="Helical" evidence="1">
    <location>
        <begin position="138"/>
        <end position="159"/>
    </location>
</feature>
<name>A0A1H9GY27_9LACT</name>
<dbReference type="STRING" id="137733.SAMN05421767_10183"/>
<accession>A0A1H9GY27</accession>
<feature type="transmembrane region" description="Helical" evidence="1">
    <location>
        <begin position="6"/>
        <end position="21"/>
    </location>
</feature>